<feature type="non-terminal residue" evidence="1">
    <location>
        <position position="1"/>
    </location>
</feature>
<proteinExistence type="predicted"/>
<dbReference type="EMBL" id="CAJVPT010036436">
    <property type="protein sequence ID" value="CAG8714505.1"/>
    <property type="molecule type" value="Genomic_DNA"/>
</dbReference>
<reference evidence="1" key="1">
    <citation type="submission" date="2021-06" db="EMBL/GenBank/DDBJ databases">
        <authorList>
            <person name="Kallberg Y."/>
            <person name="Tangrot J."/>
            <person name="Rosling A."/>
        </authorList>
    </citation>
    <scope>NUCLEOTIDE SEQUENCE</scope>
    <source>
        <strain evidence="1">CL356</strain>
    </source>
</reference>
<evidence type="ECO:0000313" key="2">
    <source>
        <dbReference type="Proteomes" id="UP000789525"/>
    </source>
</evidence>
<accession>A0ACA9PLZ5</accession>
<comment type="caution">
    <text evidence="1">The sequence shown here is derived from an EMBL/GenBank/DDBJ whole genome shotgun (WGS) entry which is preliminary data.</text>
</comment>
<name>A0ACA9PLZ5_9GLOM</name>
<feature type="non-terminal residue" evidence="1">
    <location>
        <position position="271"/>
    </location>
</feature>
<gene>
    <name evidence="1" type="ORF">ACOLOM_LOCUS10837</name>
</gene>
<keyword evidence="2" id="KW-1185">Reference proteome</keyword>
<protein>
    <submittedName>
        <fullName evidence="1">1360_t:CDS:1</fullName>
    </submittedName>
</protein>
<evidence type="ECO:0000313" key="1">
    <source>
        <dbReference type="EMBL" id="CAG8714505.1"/>
    </source>
</evidence>
<dbReference type="Proteomes" id="UP000789525">
    <property type="component" value="Unassembled WGS sequence"/>
</dbReference>
<organism evidence="1 2">
    <name type="scientific">Acaulospora colombiana</name>
    <dbReference type="NCBI Taxonomy" id="27376"/>
    <lineage>
        <taxon>Eukaryota</taxon>
        <taxon>Fungi</taxon>
        <taxon>Fungi incertae sedis</taxon>
        <taxon>Mucoromycota</taxon>
        <taxon>Glomeromycotina</taxon>
        <taxon>Glomeromycetes</taxon>
        <taxon>Diversisporales</taxon>
        <taxon>Acaulosporaceae</taxon>
        <taxon>Acaulospora</taxon>
    </lineage>
</organism>
<sequence>TYTRERPSLDDHEKPKGGILRVQVSGNPTPPRINLILLYPYTTFFTSSCSFPSLLQPSGHAPAILFASAEHRTREGDKKKHASVIVLSIYFYFESTDNESSLTALLDALSALDDLCGVIEEKYEDASRRWTAVAVIARVDQRSRRTQIQGETISIIRYTPNVLVHPRQKAMRPQNKGKHLVRGREDKGSRTRLIVLLSSHLVNPTLPLARRLSTLDGNTFTPLHPNIFSQIPTQCGARAGTVLMEGEAVCARVAHNHFQIRQRSDSHHPSL</sequence>